<dbReference type="InterPro" id="IPR011284">
    <property type="entry name" value="3oxo_ACP_reduc"/>
</dbReference>
<accession>A0A1Z2XW29</accession>
<keyword evidence="6" id="KW-0753">Steroid metabolism</keyword>
<dbReference type="KEGG" id="amur:ADH66_00190"/>
<keyword evidence="10" id="KW-0443">Lipid metabolism</keyword>
<dbReference type="GO" id="GO:0051287">
    <property type="term" value="F:NAD binding"/>
    <property type="evidence" value="ECO:0007669"/>
    <property type="project" value="UniProtKB-UniRule"/>
</dbReference>
<dbReference type="CDD" id="cd05333">
    <property type="entry name" value="BKR_SDR_c"/>
    <property type="match status" value="1"/>
</dbReference>
<evidence type="ECO:0000313" key="15">
    <source>
        <dbReference type="Proteomes" id="UP000596035"/>
    </source>
</evidence>
<evidence type="ECO:0000313" key="14">
    <source>
        <dbReference type="Proteomes" id="UP000196710"/>
    </source>
</evidence>
<dbReference type="PRINTS" id="PR00081">
    <property type="entry name" value="GDHRDH"/>
</dbReference>
<evidence type="ECO:0000256" key="3">
    <source>
        <dbReference type="ARBA" id="ARBA00012948"/>
    </source>
</evidence>
<dbReference type="FunFam" id="3.40.50.720:FF:000115">
    <property type="entry name" value="3-oxoacyl-[acyl-carrier-protein] reductase FabG"/>
    <property type="match status" value="1"/>
</dbReference>
<evidence type="ECO:0000256" key="1">
    <source>
        <dbReference type="ARBA" id="ARBA00005194"/>
    </source>
</evidence>
<organism evidence="13 15">
    <name type="scientific">Acutalibacter muris</name>
    <dbReference type="NCBI Taxonomy" id="1796620"/>
    <lineage>
        <taxon>Bacteria</taxon>
        <taxon>Bacillati</taxon>
        <taxon>Bacillota</taxon>
        <taxon>Clostridia</taxon>
        <taxon>Eubacteriales</taxon>
        <taxon>Acutalibacteraceae</taxon>
        <taxon>Acutalibacter</taxon>
    </lineage>
</organism>
<evidence type="ECO:0000256" key="9">
    <source>
        <dbReference type="PIRSR" id="PIRSR611284-2"/>
    </source>
</evidence>
<proteinExistence type="inferred from homology"/>
<evidence type="ECO:0000313" key="12">
    <source>
        <dbReference type="EMBL" id="ASB42640.1"/>
    </source>
</evidence>
<dbReference type="NCBIfam" id="NF009466">
    <property type="entry name" value="PRK12826.1-2"/>
    <property type="match status" value="1"/>
</dbReference>
<dbReference type="GO" id="GO:0004316">
    <property type="term" value="F:3-oxoacyl-[acyl-carrier-protein] reductase (NADPH) activity"/>
    <property type="evidence" value="ECO:0007669"/>
    <property type="project" value="UniProtKB-UniRule"/>
</dbReference>
<evidence type="ECO:0000256" key="4">
    <source>
        <dbReference type="ARBA" id="ARBA00022857"/>
    </source>
</evidence>
<evidence type="ECO:0000256" key="7">
    <source>
        <dbReference type="ARBA" id="ARBA00048508"/>
    </source>
</evidence>
<dbReference type="GO" id="GO:0006633">
    <property type="term" value="P:fatty acid biosynthetic process"/>
    <property type="evidence" value="ECO:0007669"/>
    <property type="project" value="UniProtKB-UniPathway"/>
</dbReference>
<evidence type="ECO:0000256" key="10">
    <source>
        <dbReference type="RuleBase" id="RU366074"/>
    </source>
</evidence>
<dbReference type="Gene3D" id="3.40.50.720">
    <property type="entry name" value="NAD(P)-binding Rossmann-like Domain"/>
    <property type="match status" value="1"/>
</dbReference>
<dbReference type="PANTHER" id="PTHR42879">
    <property type="entry name" value="3-OXOACYL-(ACYL-CARRIER-PROTEIN) REDUCTASE"/>
    <property type="match status" value="1"/>
</dbReference>
<reference evidence="14" key="2">
    <citation type="submission" date="2017-05" db="EMBL/GenBank/DDBJ databases">
        <title>Improved OligoMM genomes.</title>
        <authorList>
            <person name="Garzetti D."/>
        </authorList>
    </citation>
    <scope>NUCLEOTIDE SEQUENCE [LARGE SCALE GENOMIC DNA]</scope>
    <source>
        <strain evidence="14">KB18</strain>
    </source>
</reference>
<dbReference type="EMBL" id="CP065321">
    <property type="protein sequence ID" value="QQR32060.1"/>
    <property type="molecule type" value="Genomic_DNA"/>
</dbReference>
<dbReference type="SUPFAM" id="SSF51735">
    <property type="entry name" value="NAD(P)-binding Rossmann-fold domains"/>
    <property type="match status" value="1"/>
</dbReference>
<dbReference type="PRINTS" id="PR00080">
    <property type="entry name" value="SDRFAMILY"/>
</dbReference>
<dbReference type="InterPro" id="IPR036291">
    <property type="entry name" value="NAD(P)-bd_dom_sf"/>
</dbReference>
<dbReference type="EC" id="1.1.1.100" evidence="3 10"/>
<keyword evidence="14" id="KW-1185">Reference proteome</keyword>
<feature type="binding site" evidence="9">
    <location>
        <position position="188"/>
    </location>
    <ligand>
        <name>NADP(+)</name>
        <dbReference type="ChEBI" id="CHEBI:58349"/>
    </ligand>
</feature>
<dbReference type="InterPro" id="IPR020904">
    <property type="entry name" value="Sc_DH/Rdtase_CS"/>
</dbReference>
<keyword evidence="4 9" id="KW-0521">NADP</keyword>
<comment type="subunit">
    <text evidence="10">Homotetramer.</text>
</comment>
<comment type="pathway">
    <text evidence="1 10">Lipid metabolism; fatty acid biosynthesis.</text>
</comment>
<feature type="domain" description="Ketoreductase" evidence="11">
    <location>
        <begin position="6"/>
        <end position="186"/>
    </location>
</feature>
<dbReference type="Proteomes" id="UP000596035">
    <property type="component" value="Chromosome"/>
</dbReference>
<sequence>MKLEGKVALVTGGSQGLGRAIALKLAENGADIAIAYVGPNEPAEETRGEIEALGRRARLYVCDVRDEAAVNETVSAVKKDLGQIDILVNNAGVTRDTLMVGMKDEDYDMVLDINLKGAFHMIRACYRDFMRKRYGKIINISSIAGLVGNAGQVNYAASKAGLIGMSKSVAKELGSRGVCCNCIAPGFIKTDMTKDIKEDNPLLIQVPMKRMGSPEDVANVALFLASPESDYITGETIRVDGGLAT</sequence>
<keyword evidence="5 10" id="KW-0560">Oxidoreductase</keyword>
<keyword evidence="10" id="KW-0275">Fatty acid biosynthesis</keyword>
<feature type="active site" description="Proton acceptor" evidence="8">
    <location>
        <position position="155"/>
    </location>
</feature>
<gene>
    <name evidence="13" type="primary">fabG</name>
    <name evidence="12" type="ORF">ADH66_00190</name>
    <name evidence="13" type="ORF">I5Q82_10185</name>
</gene>
<dbReference type="GO" id="GO:0008202">
    <property type="term" value="P:steroid metabolic process"/>
    <property type="evidence" value="ECO:0007669"/>
    <property type="project" value="UniProtKB-KW"/>
</dbReference>
<evidence type="ECO:0000256" key="8">
    <source>
        <dbReference type="PIRSR" id="PIRSR611284-1"/>
    </source>
</evidence>
<dbReference type="Pfam" id="PF13561">
    <property type="entry name" value="adh_short_C2"/>
    <property type="match status" value="1"/>
</dbReference>
<dbReference type="NCBIfam" id="TIGR01830">
    <property type="entry name" value="3oxo_ACP_reduc"/>
    <property type="match status" value="1"/>
</dbReference>
<keyword evidence="10" id="KW-0444">Lipid biosynthesis</keyword>
<evidence type="ECO:0000256" key="5">
    <source>
        <dbReference type="ARBA" id="ARBA00023002"/>
    </source>
</evidence>
<evidence type="ECO:0000256" key="2">
    <source>
        <dbReference type="ARBA" id="ARBA00006484"/>
    </source>
</evidence>
<dbReference type="InterPro" id="IPR050259">
    <property type="entry name" value="SDR"/>
</dbReference>
<reference evidence="13 15" key="3">
    <citation type="submission" date="2020-11" db="EMBL/GenBank/DDBJ databases">
        <title>Closed and high quality bacterial genomes of the OMM12 community.</title>
        <authorList>
            <person name="Marbouty M."/>
            <person name="Lamy-Besnier Q."/>
            <person name="Debarbieux L."/>
            <person name="Koszul R."/>
        </authorList>
    </citation>
    <scope>NUCLEOTIDE SEQUENCE [LARGE SCALE GENOMIC DNA]</scope>
    <source>
        <strain evidence="13 15">KB18</strain>
    </source>
</reference>
<evidence type="ECO:0000313" key="13">
    <source>
        <dbReference type="EMBL" id="QQR32060.1"/>
    </source>
</evidence>
<dbReference type="SMART" id="SM00822">
    <property type="entry name" value="PKS_KR"/>
    <property type="match status" value="1"/>
</dbReference>
<keyword evidence="10" id="KW-0276">Fatty acid metabolism</keyword>
<feature type="binding site" evidence="9">
    <location>
        <position position="90"/>
    </location>
    <ligand>
        <name>NADP(+)</name>
        <dbReference type="ChEBI" id="CHEBI:58349"/>
    </ligand>
</feature>
<dbReference type="NCBIfam" id="NF005559">
    <property type="entry name" value="PRK07231.1"/>
    <property type="match status" value="1"/>
</dbReference>
<comment type="similarity">
    <text evidence="2 10">Belongs to the short-chain dehydrogenases/reductases (SDR) family.</text>
</comment>
<protein>
    <recommendedName>
        <fullName evidence="3 10">3-oxoacyl-[acyl-carrier-protein] reductase</fullName>
        <ecNumber evidence="3 10">1.1.1.100</ecNumber>
    </recommendedName>
</protein>
<reference evidence="12" key="1">
    <citation type="journal article" date="2017" name="Genome Announc.">
        <title>High-Quality Whole-Genome Sequences of the Oligo-Mouse-Microbiota Bacterial Community.</title>
        <authorList>
            <person name="Garzetti D."/>
            <person name="Brugiroux S."/>
            <person name="Bunk B."/>
            <person name="Pukall R."/>
            <person name="McCoy K.D."/>
            <person name="Macpherson A.J."/>
            <person name="Stecher B."/>
        </authorList>
    </citation>
    <scope>NUCLEOTIDE SEQUENCE</scope>
    <source>
        <strain evidence="12">KB18</strain>
    </source>
</reference>
<name>A0A1Z2XW29_9FIRM</name>
<evidence type="ECO:0000259" key="11">
    <source>
        <dbReference type="SMART" id="SM00822"/>
    </source>
</evidence>
<dbReference type="AlphaFoldDB" id="A0A1Z2XW29"/>
<dbReference type="PROSITE" id="PS00061">
    <property type="entry name" value="ADH_SHORT"/>
    <property type="match status" value="1"/>
</dbReference>
<comment type="catalytic activity">
    <reaction evidence="7 10">
        <text>a (3R)-hydroxyacyl-[ACP] + NADP(+) = a 3-oxoacyl-[ACP] + NADPH + H(+)</text>
        <dbReference type="Rhea" id="RHEA:17397"/>
        <dbReference type="Rhea" id="RHEA-COMP:9916"/>
        <dbReference type="Rhea" id="RHEA-COMP:9945"/>
        <dbReference type="ChEBI" id="CHEBI:15378"/>
        <dbReference type="ChEBI" id="CHEBI:57783"/>
        <dbReference type="ChEBI" id="CHEBI:58349"/>
        <dbReference type="ChEBI" id="CHEBI:78776"/>
        <dbReference type="ChEBI" id="CHEBI:78827"/>
        <dbReference type="EC" id="1.1.1.100"/>
    </reaction>
</comment>
<feature type="binding site" evidence="9">
    <location>
        <begin position="155"/>
        <end position="159"/>
    </location>
    <ligand>
        <name>NADP(+)</name>
        <dbReference type="ChEBI" id="CHEBI:58349"/>
    </ligand>
</feature>
<dbReference type="Proteomes" id="UP000196710">
    <property type="component" value="Chromosome"/>
</dbReference>
<dbReference type="InterPro" id="IPR057326">
    <property type="entry name" value="KR_dom"/>
</dbReference>
<evidence type="ECO:0000256" key="6">
    <source>
        <dbReference type="ARBA" id="ARBA00023221"/>
    </source>
</evidence>
<comment type="function">
    <text evidence="10">Catalyzes the NADPH-dependent reduction of beta-ketoacyl-ACP substrates to beta-hydroxyacyl-ACP products, the first reductive step in the elongation cycle of fatty acid biosynthesis.</text>
</comment>
<dbReference type="InterPro" id="IPR002347">
    <property type="entry name" value="SDR_fam"/>
</dbReference>
<dbReference type="RefSeq" id="WP_066541773.1">
    <property type="nucleotide sequence ID" value="NZ_CP021422.1"/>
</dbReference>
<dbReference type="PANTHER" id="PTHR42879:SF2">
    <property type="entry name" value="3-OXOACYL-[ACYL-CARRIER-PROTEIN] REDUCTASE FABG"/>
    <property type="match status" value="1"/>
</dbReference>
<dbReference type="EMBL" id="CP021422">
    <property type="protein sequence ID" value="ASB42640.1"/>
    <property type="molecule type" value="Genomic_DNA"/>
</dbReference>